<dbReference type="EMBL" id="JAVREH010000013">
    <property type="protein sequence ID" value="MDT0262035.1"/>
    <property type="molecule type" value="Genomic_DNA"/>
</dbReference>
<dbReference type="InterPro" id="IPR011075">
    <property type="entry name" value="TetR_C"/>
</dbReference>
<dbReference type="Gene3D" id="1.10.357.10">
    <property type="entry name" value="Tetracycline Repressor, domain 2"/>
    <property type="match status" value="1"/>
</dbReference>
<dbReference type="InterPro" id="IPR036271">
    <property type="entry name" value="Tet_transcr_reg_TetR-rel_C_sf"/>
</dbReference>
<evidence type="ECO:0000313" key="7">
    <source>
        <dbReference type="Proteomes" id="UP001183176"/>
    </source>
</evidence>
<name>A0ABU2JAL4_9ACTN</name>
<keyword evidence="1" id="KW-0805">Transcription regulation</keyword>
<dbReference type="Proteomes" id="UP001183176">
    <property type="component" value="Unassembled WGS sequence"/>
</dbReference>
<reference evidence="7" key="1">
    <citation type="submission" date="2023-07" db="EMBL/GenBank/DDBJ databases">
        <title>30 novel species of actinomycetes from the DSMZ collection.</title>
        <authorList>
            <person name="Nouioui I."/>
        </authorList>
    </citation>
    <scope>NUCLEOTIDE SEQUENCE [LARGE SCALE GENOMIC DNA]</scope>
    <source>
        <strain evidence="7">DSM 44399</strain>
    </source>
</reference>
<evidence type="ECO:0000313" key="6">
    <source>
        <dbReference type="EMBL" id="MDT0262035.1"/>
    </source>
</evidence>
<dbReference type="SUPFAM" id="SSF46689">
    <property type="entry name" value="Homeodomain-like"/>
    <property type="match status" value="1"/>
</dbReference>
<accession>A0ABU2JAL4</accession>
<keyword evidence="3" id="KW-0804">Transcription</keyword>
<evidence type="ECO:0000256" key="3">
    <source>
        <dbReference type="ARBA" id="ARBA00023163"/>
    </source>
</evidence>
<dbReference type="RefSeq" id="WP_311423187.1">
    <property type="nucleotide sequence ID" value="NZ_JAVREH010000013.1"/>
</dbReference>
<sequence length="211" mass="22050">MQGRGANRRTGGRSARVRAAVHQAVTELLSEEGVEGVTVAEVAARSGVHPTSLYRRWGTVEALVLDVAVSRVSAQSPIPDTGSLRNDLFSYASQAAADVGRPDGLAFLRAVLTAADSANSTAADNASHATTASGAATDSADPRLPFLAARGAQLQTMLDRAAERGEPPLDYTDVLDGILAPIYLRLLFGIGGVDDAYLTRLVDHLLTVPVC</sequence>
<organism evidence="6 7">
    <name type="scientific">Jatrophihabitans lederbergiae</name>
    <dbReference type="NCBI Taxonomy" id="3075547"/>
    <lineage>
        <taxon>Bacteria</taxon>
        <taxon>Bacillati</taxon>
        <taxon>Actinomycetota</taxon>
        <taxon>Actinomycetes</taxon>
        <taxon>Jatrophihabitantales</taxon>
        <taxon>Jatrophihabitantaceae</taxon>
        <taxon>Jatrophihabitans</taxon>
    </lineage>
</organism>
<evidence type="ECO:0000259" key="5">
    <source>
        <dbReference type="PROSITE" id="PS50977"/>
    </source>
</evidence>
<dbReference type="Pfam" id="PF00440">
    <property type="entry name" value="TetR_N"/>
    <property type="match status" value="1"/>
</dbReference>
<dbReference type="PROSITE" id="PS50977">
    <property type="entry name" value="HTH_TETR_2"/>
    <property type="match status" value="1"/>
</dbReference>
<evidence type="ECO:0000256" key="1">
    <source>
        <dbReference type="ARBA" id="ARBA00023015"/>
    </source>
</evidence>
<dbReference type="PANTHER" id="PTHR30055:SF148">
    <property type="entry name" value="TETR-FAMILY TRANSCRIPTIONAL REGULATOR"/>
    <property type="match status" value="1"/>
</dbReference>
<feature type="domain" description="HTH tetR-type" evidence="5">
    <location>
        <begin position="15"/>
        <end position="75"/>
    </location>
</feature>
<keyword evidence="7" id="KW-1185">Reference proteome</keyword>
<proteinExistence type="predicted"/>
<comment type="caution">
    <text evidence="6">The sequence shown here is derived from an EMBL/GenBank/DDBJ whole genome shotgun (WGS) entry which is preliminary data.</text>
</comment>
<evidence type="ECO:0000256" key="4">
    <source>
        <dbReference type="PROSITE-ProRule" id="PRU00335"/>
    </source>
</evidence>
<evidence type="ECO:0000256" key="2">
    <source>
        <dbReference type="ARBA" id="ARBA00023125"/>
    </source>
</evidence>
<gene>
    <name evidence="6" type="ORF">RM423_11570</name>
</gene>
<dbReference type="InterPro" id="IPR050109">
    <property type="entry name" value="HTH-type_TetR-like_transc_reg"/>
</dbReference>
<dbReference type="InterPro" id="IPR009057">
    <property type="entry name" value="Homeodomain-like_sf"/>
</dbReference>
<dbReference type="InterPro" id="IPR001647">
    <property type="entry name" value="HTH_TetR"/>
</dbReference>
<keyword evidence="2 4" id="KW-0238">DNA-binding</keyword>
<dbReference type="PANTHER" id="PTHR30055">
    <property type="entry name" value="HTH-TYPE TRANSCRIPTIONAL REGULATOR RUTR"/>
    <property type="match status" value="1"/>
</dbReference>
<dbReference type="SUPFAM" id="SSF48498">
    <property type="entry name" value="Tetracyclin repressor-like, C-terminal domain"/>
    <property type="match status" value="1"/>
</dbReference>
<protein>
    <submittedName>
        <fullName evidence="6">TetR/AcrR family transcriptional regulator</fullName>
    </submittedName>
</protein>
<feature type="DNA-binding region" description="H-T-H motif" evidence="4">
    <location>
        <begin position="38"/>
        <end position="57"/>
    </location>
</feature>
<dbReference type="Gene3D" id="1.10.10.60">
    <property type="entry name" value="Homeodomain-like"/>
    <property type="match status" value="1"/>
</dbReference>
<dbReference type="Pfam" id="PF16859">
    <property type="entry name" value="TetR_C_11"/>
    <property type="match status" value="1"/>
</dbReference>